<organism evidence="1 2">
    <name type="scientific">Vaccinium darrowii</name>
    <dbReference type="NCBI Taxonomy" id="229202"/>
    <lineage>
        <taxon>Eukaryota</taxon>
        <taxon>Viridiplantae</taxon>
        <taxon>Streptophyta</taxon>
        <taxon>Embryophyta</taxon>
        <taxon>Tracheophyta</taxon>
        <taxon>Spermatophyta</taxon>
        <taxon>Magnoliopsida</taxon>
        <taxon>eudicotyledons</taxon>
        <taxon>Gunneridae</taxon>
        <taxon>Pentapetalae</taxon>
        <taxon>asterids</taxon>
        <taxon>Ericales</taxon>
        <taxon>Ericaceae</taxon>
        <taxon>Vaccinioideae</taxon>
        <taxon>Vaccinieae</taxon>
        <taxon>Vaccinium</taxon>
    </lineage>
</organism>
<proteinExistence type="predicted"/>
<accession>A0ACB7XRE2</accession>
<comment type="caution">
    <text evidence="1">The sequence shown here is derived from an EMBL/GenBank/DDBJ whole genome shotgun (WGS) entry which is preliminary data.</text>
</comment>
<keyword evidence="2" id="KW-1185">Reference proteome</keyword>
<name>A0ACB7XRE2_9ERIC</name>
<dbReference type="EMBL" id="CM037151">
    <property type="protein sequence ID" value="KAH7843516.1"/>
    <property type="molecule type" value="Genomic_DNA"/>
</dbReference>
<sequence>MSKCHGLHRWKSFASPTYPFRNSTNRDNVCRLDWNVLIIDPRGSSNYHNAPSSNRSKVEDQEVYPELGVEDPELLIPELLIPELLNPELLISELLNPELLIPKLLISELLIQSGVAHAIRSCSSNPELLISELLNPELLIPELLNSELLISELLISELLNPELLMQSGVAHPIRSRSCNPELLIWSCSSGVGHSGVGSSALFRICPTRGNFIPPDPAALAFLCSLLSRAIHPLPRCLLSIGPMLPLVAVALTIDDSG</sequence>
<evidence type="ECO:0000313" key="2">
    <source>
        <dbReference type="Proteomes" id="UP000828048"/>
    </source>
</evidence>
<dbReference type="Proteomes" id="UP000828048">
    <property type="component" value="Chromosome 1"/>
</dbReference>
<evidence type="ECO:0000313" key="1">
    <source>
        <dbReference type="EMBL" id="KAH7843516.1"/>
    </source>
</evidence>
<protein>
    <submittedName>
        <fullName evidence="1">Uncharacterized protein</fullName>
    </submittedName>
</protein>
<reference evidence="1 2" key="1">
    <citation type="journal article" date="2021" name="Hortic Res">
        <title>High-quality reference genome and annotation aids understanding of berry development for evergreen blueberry (Vaccinium darrowii).</title>
        <authorList>
            <person name="Yu J."/>
            <person name="Hulse-Kemp A.M."/>
            <person name="Babiker E."/>
            <person name="Staton M."/>
        </authorList>
    </citation>
    <scope>NUCLEOTIDE SEQUENCE [LARGE SCALE GENOMIC DNA]</scope>
    <source>
        <strain evidence="2">cv. NJ 8807/NJ 8810</strain>
        <tissue evidence="1">Young leaf</tissue>
    </source>
</reference>
<gene>
    <name evidence="1" type="ORF">Vadar_017558</name>
</gene>